<organism evidence="1 2">
    <name type="scientific">Peronosclerospora sorghi</name>
    <dbReference type="NCBI Taxonomy" id="230839"/>
    <lineage>
        <taxon>Eukaryota</taxon>
        <taxon>Sar</taxon>
        <taxon>Stramenopiles</taxon>
        <taxon>Oomycota</taxon>
        <taxon>Peronosporomycetes</taxon>
        <taxon>Peronosporales</taxon>
        <taxon>Peronosporaceae</taxon>
        <taxon>Peronosclerospora</taxon>
    </lineage>
</organism>
<evidence type="ECO:0000313" key="2">
    <source>
        <dbReference type="Proteomes" id="UP001163321"/>
    </source>
</evidence>
<gene>
    <name evidence="1" type="ORF">PsorP6_015225</name>
</gene>
<keyword evidence="2" id="KW-1185">Reference proteome</keyword>
<evidence type="ECO:0000313" key="1">
    <source>
        <dbReference type="EMBL" id="KAI9909428.1"/>
    </source>
</evidence>
<protein>
    <submittedName>
        <fullName evidence="1">Uncharacterized protein</fullName>
    </submittedName>
</protein>
<dbReference type="EMBL" id="CM047586">
    <property type="protein sequence ID" value="KAI9909428.1"/>
    <property type="molecule type" value="Genomic_DNA"/>
</dbReference>
<proteinExistence type="predicted"/>
<reference evidence="1 2" key="1">
    <citation type="journal article" date="2022" name="bioRxiv">
        <title>The genome of the oomycete Peronosclerospora sorghi, a cosmopolitan pathogen of maize and sorghum, is inflated with dispersed pseudogenes.</title>
        <authorList>
            <person name="Fletcher K."/>
            <person name="Martin F."/>
            <person name="Isakeit T."/>
            <person name="Cavanaugh K."/>
            <person name="Magill C."/>
            <person name="Michelmore R."/>
        </authorList>
    </citation>
    <scope>NUCLEOTIDE SEQUENCE [LARGE SCALE GENOMIC DNA]</scope>
    <source>
        <strain evidence="1">P6</strain>
    </source>
</reference>
<dbReference type="Proteomes" id="UP001163321">
    <property type="component" value="Chromosome 7"/>
</dbReference>
<comment type="caution">
    <text evidence="1">The sequence shown here is derived from an EMBL/GenBank/DDBJ whole genome shotgun (WGS) entry which is preliminary data.</text>
</comment>
<accession>A0ACC0VSF8</accession>
<sequence length="196" mass="21770">MRRNNLSLRKTTNLPMLTDNELMNGAVSYISPQSLMDGRRSTRKNPAATPSSLVLGRLTGFQSMRITAGLQVIHLLVEVCVDVRGIEVDLVDNIDRRTTHYSIILMELMLATVAYDSKKSTQIIAGTQCHQSCFVSIIRLFGPYPFAADSLHSWLTLDECLRLAAFVCLEFVVDGFASIFQQTGLKRLVQITSSNG</sequence>
<name>A0ACC0VSF8_9STRA</name>